<proteinExistence type="predicted"/>
<organism evidence="1 2">
    <name type="scientific">Pichia kluyveri</name>
    <name type="common">Yeast</name>
    <dbReference type="NCBI Taxonomy" id="36015"/>
    <lineage>
        <taxon>Eukaryota</taxon>
        <taxon>Fungi</taxon>
        <taxon>Dikarya</taxon>
        <taxon>Ascomycota</taxon>
        <taxon>Saccharomycotina</taxon>
        <taxon>Pichiomycetes</taxon>
        <taxon>Pichiales</taxon>
        <taxon>Pichiaceae</taxon>
        <taxon>Pichia</taxon>
    </lineage>
</organism>
<dbReference type="EMBL" id="BTGB01000001">
    <property type="protein sequence ID" value="GMM44603.1"/>
    <property type="molecule type" value="Genomic_DNA"/>
</dbReference>
<dbReference type="Proteomes" id="UP001378960">
    <property type="component" value="Unassembled WGS sequence"/>
</dbReference>
<comment type="caution">
    <text evidence="1">The sequence shown here is derived from an EMBL/GenBank/DDBJ whole genome shotgun (WGS) entry which is preliminary data.</text>
</comment>
<protein>
    <recommendedName>
        <fullName evidence="3">ATPase expression protein 1</fullName>
    </recommendedName>
</protein>
<keyword evidence="2" id="KW-1185">Reference proteome</keyword>
<evidence type="ECO:0008006" key="3">
    <source>
        <dbReference type="Google" id="ProtNLM"/>
    </source>
</evidence>
<reference evidence="1 2" key="1">
    <citation type="journal article" date="2023" name="Elife">
        <title>Identification of key yeast species and microbe-microbe interactions impacting larval growth of Drosophila in the wild.</title>
        <authorList>
            <person name="Mure A."/>
            <person name="Sugiura Y."/>
            <person name="Maeda R."/>
            <person name="Honda K."/>
            <person name="Sakurai N."/>
            <person name="Takahashi Y."/>
            <person name="Watada M."/>
            <person name="Katoh T."/>
            <person name="Gotoh A."/>
            <person name="Gotoh Y."/>
            <person name="Taniguchi I."/>
            <person name="Nakamura K."/>
            <person name="Hayashi T."/>
            <person name="Katayama T."/>
            <person name="Uemura T."/>
            <person name="Hattori Y."/>
        </authorList>
    </citation>
    <scope>NUCLEOTIDE SEQUENCE [LARGE SCALE GENOMIC DNA]</scope>
    <source>
        <strain evidence="1 2">PK-24</strain>
    </source>
</reference>
<name>A0AAV5R068_PICKL</name>
<evidence type="ECO:0000313" key="2">
    <source>
        <dbReference type="Proteomes" id="UP001378960"/>
    </source>
</evidence>
<accession>A0AAV5R068</accession>
<evidence type="ECO:0000313" key="1">
    <source>
        <dbReference type="EMBL" id="GMM44603.1"/>
    </source>
</evidence>
<sequence>MRLCCLRGSRRYISTGRPFETLDTFQVQSAPQLLRDIKKMNPETVVSPFVLLDANVAINRVLNGSFKHNIVDEADLSKYDYSLAVKTNEDDFYDFNDDISNIIKWEEKYNQTTYEHILPGKSSSFDIVQSLKEDILETFKSNDYSLSESINFLSSKYSNLSLESVTMFYFKVIPQIGETEKIEMIKQAFGFFNDNILHFHDHTIVDICHTLLFTDNVKLVASIVQAYNKFSQSDFFKIVPIDFLKLYLDKMIESGDVTESRQIINKIISENYTPGLETLTKYFMLADASCQKVNVPKIKKEMIFIVLTQELKEVLLKESMINDKIIASIVNYVRINNIDLFIKYLQKSPEYYNITNIPDIIFKRIENSSTYQRKSNIQKAVFLSSIIDLLNFDRSKISDQCKHNLINLYSDASSPLAVLHWSELLTKALSGEEKSKILDQLKKESTEEDLDITEKL</sequence>
<dbReference type="AlphaFoldDB" id="A0AAV5R068"/>
<gene>
    <name evidence="1" type="ORF">DAPK24_011780</name>
</gene>